<evidence type="ECO:0000313" key="2">
    <source>
        <dbReference type="EMBL" id="OQV22417.1"/>
    </source>
</evidence>
<feature type="compositionally biased region" description="Gly residues" evidence="1">
    <location>
        <begin position="495"/>
        <end position="514"/>
    </location>
</feature>
<feature type="compositionally biased region" description="Polar residues" evidence="1">
    <location>
        <begin position="1"/>
        <end position="14"/>
    </location>
</feature>
<sequence length="522" mass="56488">MELLSASTVGSATTALEEPPTGDAVQEDAELSGLEEDGASDSEAQEDDADPGNHFPDGASQSNAHQSSSPSAGNSLPVYVKIPSSSEQLTIAFFPMGTSNRLPGSKISAVTRNSVDGRIRCEIRDSTIQGREETTEGIPVDYHMVWESSGVPGNTYRDDYYAVKQNGKIFLTPAQTVHMRTVVEPKGTRQSESQRIGIVMQPGSREDQNAAAAAAQGKWIPYDLNLIPSDRPYRIEDTAIRHSNPAPAEDAANLESLIPLALGLKSASSSVAGSTLAGGMPRPIAGSDQLQQLFKKHRIHRTGKILELTGKPLEDTVRELHGCAYLVQGVWVGCGSLYFKQPVESSGRTATLPYEATFEYLLSYFVKDRIVDVTVARQALKLAQSTMNSLLQMMSKHIGGDRWKFQEEPDLVFIQENPAIVEQQTAAWTERRRAIDRLIEECEQQKKAVAADVAAPPARKVPAKRTAASASTPTAKRVAEELQQELRNEYQRGPSRGGGTSAGGMRGRGGGFGRGRGRGRGR</sequence>
<dbReference type="PANTHER" id="PTHR12069">
    <property type="entry name" value="DNA-DIRECTED RNA POLYMERASES III 80 KDA POLYPEPTIDE RNA POLYMERASE III SUBUNIT 5"/>
    <property type="match status" value="1"/>
</dbReference>
<reference evidence="3" key="1">
    <citation type="submission" date="2017-01" db="EMBL/GenBank/DDBJ databases">
        <title>Comparative genomics of anhydrobiosis in the tardigrade Hypsibius dujardini.</title>
        <authorList>
            <person name="Yoshida Y."/>
            <person name="Koutsovoulos G."/>
            <person name="Laetsch D."/>
            <person name="Stevens L."/>
            <person name="Kumar S."/>
            <person name="Horikawa D."/>
            <person name="Ishino K."/>
            <person name="Komine S."/>
            <person name="Tomita M."/>
            <person name="Blaxter M."/>
            <person name="Arakawa K."/>
        </authorList>
    </citation>
    <scope>NUCLEOTIDE SEQUENCE [LARGE SCALE GENOMIC DNA]</scope>
    <source>
        <strain evidence="3">Z151</strain>
    </source>
</reference>
<dbReference type="GO" id="GO:0005666">
    <property type="term" value="C:RNA polymerase III complex"/>
    <property type="evidence" value="ECO:0007669"/>
    <property type="project" value="TreeGrafter"/>
</dbReference>
<dbReference type="InterPro" id="IPR006886">
    <property type="entry name" value="RNA_pol_III_Rpc5"/>
</dbReference>
<organism evidence="2 3">
    <name type="scientific">Hypsibius exemplaris</name>
    <name type="common">Freshwater tardigrade</name>
    <dbReference type="NCBI Taxonomy" id="2072580"/>
    <lineage>
        <taxon>Eukaryota</taxon>
        <taxon>Metazoa</taxon>
        <taxon>Ecdysozoa</taxon>
        <taxon>Tardigrada</taxon>
        <taxon>Eutardigrada</taxon>
        <taxon>Parachela</taxon>
        <taxon>Hypsibioidea</taxon>
        <taxon>Hypsibiidae</taxon>
        <taxon>Hypsibius</taxon>
    </lineage>
</organism>
<gene>
    <name evidence="2" type="ORF">BV898_03591</name>
</gene>
<name>A0A1W0X4E2_HYPEX</name>
<comment type="caution">
    <text evidence="2">The sequence shown here is derived from an EMBL/GenBank/DDBJ whole genome shotgun (WGS) entry which is preliminary data.</text>
</comment>
<feature type="compositionally biased region" description="Acidic residues" evidence="1">
    <location>
        <begin position="25"/>
        <end position="50"/>
    </location>
</feature>
<dbReference type="OrthoDB" id="340681at2759"/>
<feature type="compositionally biased region" description="Basic and acidic residues" evidence="1">
    <location>
        <begin position="477"/>
        <end position="490"/>
    </location>
</feature>
<protein>
    <submittedName>
        <fullName evidence="2">Uncharacterized protein</fullName>
    </submittedName>
</protein>
<dbReference type="Pfam" id="PF04801">
    <property type="entry name" value="RPC5"/>
    <property type="match status" value="1"/>
</dbReference>
<dbReference type="GO" id="GO:0042797">
    <property type="term" value="P:tRNA transcription by RNA polymerase III"/>
    <property type="evidence" value="ECO:0007669"/>
    <property type="project" value="TreeGrafter"/>
</dbReference>
<dbReference type="PANTHER" id="PTHR12069:SF0">
    <property type="entry name" value="DNA-DIRECTED RNA POLYMERASE III SUBUNIT RPC5"/>
    <property type="match status" value="1"/>
</dbReference>
<dbReference type="Proteomes" id="UP000192578">
    <property type="component" value="Unassembled WGS sequence"/>
</dbReference>
<feature type="compositionally biased region" description="Low complexity" evidence="1">
    <location>
        <begin position="455"/>
        <end position="468"/>
    </location>
</feature>
<feature type="region of interest" description="Disordered" evidence="1">
    <location>
        <begin position="1"/>
        <end position="75"/>
    </location>
</feature>
<evidence type="ECO:0000256" key="1">
    <source>
        <dbReference type="SAM" id="MobiDB-lite"/>
    </source>
</evidence>
<dbReference type="EMBL" id="MTYJ01000017">
    <property type="protein sequence ID" value="OQV22417.1"/>
    <property type="molecule type" value="Genomic_DNA"/>
</dbReference>
<dbReference type="AlphaFoldDB" id="A0A1W0X4E2"/>
<feature type="region of interest" description="Disordered" evidence="1">
    <location>
        <begin position="455"/>
        <end position="522"/>
    </location>
</feature>
<evidence type="ECO:0000313" key="3">
    <source>
        <dbReference type="Proteomes" id="UP000192578"/>
    </source>
</evidence>
<keyword evidence="3" id="KW-1185">Reference proteome</keyword>
<feature type="compositionally biased region" description="Low complexity" evidence="1">
    <location>
        <begin position="59"/>
        <end position="72"/>
    </location>
</feature>
<proteinExistence type="predicted"/>
<accession>A0A1W0X4E2</accession>